<keyword evidence="1" id="KW-0472">Membrane</keyword>
<organism evidence="2 3">
    <name type="scientific">Nocardioides marinisabuli</name>
    <dbReference type="NCBI Taxonomy" id="419476"/>
    <lineage>
        <taxon>Bacteria</taxon>
        <taxon>Bacillati</taxon>
        <taxon>Actinomycetota</taxon>
        <taxon>Actinomycetes</taxon>
        <taxon>Propionibacteriales</taxon>
        <taxon>Nocardioidaceae</taxon>
        <taxon>Nocardioides</taxon>
    </lineage>
</organism>
<dbReference type="RefSeq" id="WP_179614416.1">
    <property type="nucleotide sequence ID" value="NZ_CP059163.1"/>
</dbReference>
<dbReference type="AlphaFoldDB" id="A0A7Y9EZ17"/>
<evidence type="ECO:0000313" key="3">
    <source>
        <dbReference type="Proteomes" id="UP000516957"/>
    </source>
</evidence>
<keyword evidence="1" id="KW-0812">Transmembrane</keyword>
<dbReference type="Proteomes" id="UP000516957">
    <property type="component" value="Unassembled WGS sequence"/>
</dbReference>
<evidence type="ECO:0000313" key="2">
    <source>
        <dbReference type="EMBL" id="NYD56523.1"/>
    </source>
</evidence>
<accession>A0A7Y9EZ17</accession>
<proteinExistence type="predicted"/>
<evidence type="ECO:0000256" key="1">
    <source>
        <dbReference type="SAM" id="Phobius"/>
    </source>
</evidence>
<reference evidence="2 3" key="1">
    <citation type="submission" date="2020-07" db="EMBL/GenBank/DDBJ databases">
        <title>Sequencing the genomes of 1000 actinobacteria strains.</title>
        <authorList>
            <person name="Klenk H.-P."/>
        </authorList>
    </citation>
    <scope>NUCLEOTIDE SEQUENCE [LARGE SCALE GENOMIC DNA]</scope>
    <source>
        <strain evidence="2 3">DSM 18965</strain>
    </source>
</reference>
<keyword evidence="3" id="KW-1185">Reference proteome</keyword>
<gene>
    <name evidence="2" type="ORF">BKA08_000761</name>
</gene>
<sequence length="76" mass="7951">MFTPHLTDRYTGHTPRHDVAGLPLVVVLLLVLLAVALPALGLLAGAGLIVSGRTRQGALVLAVSVVSFGGWLLWLV</sequence>
<keyword evidence="1" id="KW-1133">Transmembrane helix</keyword>
<name>A0A7Y9EZ17_9ACTN</name>
<dbReference type="EMBL" id="JACCBE010000001">
    <property type="protein sequence ID" value="NYD56523.1"/>
    <property type="molecule type" value="Genomic_DNA"/>
</dbReference>
<comment type="caution">
    <text evidence="2">The sequence shown here is derived from an EMBL/GenBank/DDBJ whole genome shotgun (WGS) entry which is preliminary data.</text>
</comment>
<protein>
    <submittedName>
        <fullName evidence="2">Uncharacterized protein</fullName>
    </submittedName>
</protein>
<feature type="transmembrane region" description="Helical" evidence="1">
    <location>
        <begin position="57"/>
        <end position="74"/>
    </location>
</feature>
<feature type="transmembrane region" description="Helical" evidence="1">
    <location>
        <begin position="20"/>
        <end position="50"/>
    </location>
</feature>